<dbReference type="GO" id="GO:0032259">
    <property type="term" value="P:methylation"/>
    <property type="evidence" value="ECO:0007669"/>
    <property type="project" value="UniProtKB-KW"/>
</dbReference>
<dbReference type="PANTHER" id="PTHR43591">
    <property type="entry name" value="METHYLTRANSFERASE"/>
    <property type="match status" value="1"/>
</dbReference>
<dbReference type="InterPro" id="IPR013216">
    <property type="entry name" value="Methyltransf_11"/>
</dbReference>
<name>A0ABU9VPV5_9CLOT</name>
<dbReference type="PANTHER" id="PTHR43591:SF110">
    <property type="entry name" value="RHODANESE DOMAIN-CONTAINING PROTEIN"/>
    <property type="match status" value="1"/>
</dbReference>
<keyword evidence="2" id="KW-0808">Transferase</keyword>
<dbReference type="EC" id="2.1.1.-" evidence="2"/>
<evidence type="ECO:0000259" key="1">
    <source>
        <dbReference type="Pfam" id="PF08241"/>
    </source>
</evidence>
<accession>A0ABU9VPV5</accession>
<sequence>MTFFNSIANEYDQWYTTPMGSLVDQVETDLAMKLFPLQPGMKVLDAGCGTGNFSLKLAQQGVVVTGIDMSPEMLAYAREKAKVADFEIPFVEMDMYQLDYSDQTFDGVFSMAAFEFIREPERALKELFRVLKPGGILLVGTINRESAWGELYTSPDFQKNTVFKHASFKSLDDMKAWEPNQLVKTGSCLFLPPDTPDDQWTLEQEDQFRQHNRGGFICALWQKR</sequence>
<dbReference type="Proteomes" id="UP001407405">
    <property type="component" value="Unassembled WGS sequence"/>
</dbReference>
<comment type="caution">
    <text evidence="2">The sequence shown here is derived from an EMBL/GenBank/DDBJ whole genome shotgun (WGS) entry which is preliminary data.</text>
</comment>
<keyword evidence="2" id="KW-0489">Methyltransferase</keyword>
<dbReference type="Gene3D" id="3.40.50.150">
    <property type="entry name" value="Vaccinia Virus protein VP39"/>
    <property type="match status" value="1"/>
</dbReference>
<dbReference type="GO" id="GO:0008168">
    <property type="term" value="F:methyltransferase activity"/>
    <property type="evidence" value="ECO:0007669"/>
    <property type="project" value="UniProtKB-KW"/>
</dbReference>
<dbReference type="Pfam" id="PF08241">
    <property type="entry name" value="Methyltransf_11"/>
    <property type="match status" value="1"/>
</dbReference>
<evidence type="ECO:0000313" key="3">
    <source>
        <dbReference type="Proteomes" id="UP001407405"/>
    </source>
</evidence>
<gene>
    <name evidence="2" type="ORF">AAIG11_01190</name>
</gene>
<keyword evidence="3" id="KW-1185">Reference proteome</keyword>
<dbReference type="CDD" id="cd02440">
    <property type="entry name" value="AdoMet_MTases"/>
    <property type="match status" value="1"/>
</dbReference>
<dbReference type="RefSeq" id="WP_343184455.1">
    <property type="nucleotide sequence ID" value="NZ_JBCITM010000001.1"/>
</dbReference>
<protein>
    <submittedName>
        <fullName evidence="2">Class I SAM-dependent methyltransferase</fullName>
        <ecNumber evidence="2">2.1.1.-</ecNumber>
    </submittedName>
</protein>
<dbReference type="SUPFAM" id="SSF53335">
    <property type="entry name" value="S-adenosyl-L-methionine-dependent methyltransferases"/>
    <property type="match status" value="1"/>
</dbReference>
<reference evidence="2 3" key="1">
    <citation type="submission" date="2024-04" db="EMBL/GenBank/DDBJ databases">
        <title>Genome sequencing and metabolic network reconstruction of aminoacids and betaine degradation by Anoxynatronum sibiricum.</title>
        <authorList>
            <person name="Detkova E.N."/>
            <person name="Boltjanskaja Y.V."/>
            <person name="Mardanov A.V."/>
            <person name="Kevbrin V."/>
        </authorList>
    </citation>
    <scope>NUCLEOTIDE SEQUENCE [LARGE SCALE GENOMIC DNA]</scope>
    <source>
        <strain evidence="2 3">Z-7981</strain>
    </source>
</reference>
<evidence type="ECO:0000313" key="2">
    <source>
        <dbReference type="EMBL" id="MEN1759074.1"/>
    </source>
</evidence>
<dbReference type="InterPro" id="IPR029063">
    <property type="entry name" value="SAM-dependent_MTases_sf"/>
</dbReference>
<feature type="domain" description="Methyltransferase type 11" evidence="1">
    <location>
        <begin position="44"/>
        <end position="139"/>
    </location>
</feature>
<organism evidence="2 3">
    <name type="scientific">Anoxynatronum sibiricum</name>
    <dbReference type="NCBI Taxonomy" id="210623"/>
    <lineage>
        <taxon>Bacteria</taxon>
        <taxon>Bacillati</taxon>
        <taxon>Bacillota</taxon>
        <taxon>Clostridia</taxon>
        <taxon>Eubacteriales</taxon>
        <taxon>Clostridiaceae</taxon>
        <taxon>Anoxynatronum</taxon>
    </lineage>
</organism>
<dbReference type="EMBL" id="JBCITM010000001">
    <property type="protein sequence ID" value="MEN1759074.1"/>
    <property type="molecule type" value="Genomic_DNA"/>
</dbReference>
<proteinExistence type="predicted"/>